<dbReference type="EMBL" id="FUZU01000001">
    <property type="protein sequence ID" value="SKC44662.1"/>
    <property type="molecule type" value="Genomic_DNA"/>
</dbReference>
<dbReference type="PROSITE" id="PS00910">
    <property type="entry name" value="UPF0029"/>
    <property type="match status" value="1"/>
</dbReference>
<dbReference type="InterPro" id="IPR036956">
    <property type="entry name" value="Impact_N_sf"/>
</dbReference>
<evidence type="ECO:0000313" key="3">
    <source>
        <dbReference type="EMBL" id="SKC44662.1"/>
    </source>
</evidence>
<dbReference type="Pfam" id="PF01205">
    <property type="entry name" value="Impact_N"/>
    <property type="match status" value="1"/>
</dbReference>
<evidence type="ECO:0000259" key="2">
    <source>
        <dbReference type="Pfam" id="PF01205"/>
    </source>
</evidence>
<dbReference type="PANTHER" id="PTHR16301">
    <property type="entry name" value="IMPACT-RELATED"/>
    <property type="match status" value="1"/>
</dbReference>
<organism evidence="3 4">
    <name type="scientific">Ohtaekwangia koreensis</name>
    <dbReference type="NCBI Taxonomy" id="688867"/>
    <lineage>
        <taxon>Bacteria</taxon>
        <taxon>Pseudomonadati</taxon>
        <taxon>Bacteroidota</taxon>
        <taxon>Cytophagia</taxon>
        <taxon>Cytophagales</taxon>
        <taxon>Fulvivirgaceae</taxon>
        <taxon>Ohtaekwangia</taxon>
    </lineage>
</organism>
<accession>A0A1T5IZZ4</accession>
<gene>
    <name evidence="3" type="ORF">SAMN05660236_0583</name>
</gene>
<dbReference type="PANTHER" id="PTHR16301:SF20">
    <property type="entry name" value="IMPACT FAMILY MEMBER YIGZ"/>
    <property type="match status" value="1"/>
</dbReference>
<sequence length="209" mass="23537">MPVFAYRTIQQSTEGIYKEKGSKFLAFAYPVISESEIREKLESLRKEYFDARHHCYAWMLGAERKHFRANDDGEPNHSAGDPILGQIRSKELTNILVVVVRYFGGTKLGVGGLINAYRVAAEDALSHAVIIEREVTEGIRIQYDYASTPEVMKLVKDFDLKILGQNFTTGCTMEAEIKLKMKDVFTEKVKLMKALGTSIDVTVSPASMF</sequence>
<dbReference type="OrthoDB" id="9813771at2"/>
<feature type="domain" description="Impact N-terminal" evidence="2">
    <location>
        <begin position="20"/>
        <end position="125"/>
    </location>
</feature>
<dbReference type="GO" id="GO:0006446">
    <property type="term" value="P:regulation of translational initiation"/>
    <property type="evidence" value="ECO:0007669"/>
    <property type="project" value="TreeGrafter"/>
</dbReference>
<evidence type="ECO:0000256" key="1">
    <source>
        <dbReference type="ARBA" id="ARBA00007665"/>
    </source>
</evidence>
<dbReference type="InterPro" id="IPR023582">
    <property type="entry name" value="Impact"/>
</dbReference>
<evidence type="ECO:0000313" key="4">
    <source>
        <dbReference type="Proteomes" id="UP000190961"/>
    </source>
</evidence>
<dbReference type="Proteomes" id="UP000190961">
    <property type="component" value="Unassembled WGS sequence"/>
</dbReference>
<dbReference type="AlphaFoldDB" id="A0A1T5IZZ4"/>
<comment type="similarity">
    <text evidence="1">Belongs to the IMPACT family.</text>
</comment>
<dbReference type="InterPro" id="IPR020569">
    <property type="entry name" value="UPF0029_Impact_CS"/>
</dbReference>
<dbReference type="STRING" id="688867.SAMN05660236_0583"/>
<reference evidence="3 4" key="1">
    <citation type="submission" date="2017-02" db="EMBL/GenBank/DDBJ databases">
        <authorList>
            <person name="Peterson S.W."/>
        </authorList>
    </citation>
    <scope>NUCLEOTIDE SEQUENCE [LARGE SCALE GENOMIC DNA]</scope>
    <source>
        <strain evidence="3 4">DSM 25262</strain>
    </source>
</reference>
<name>A0A1T5IZZ4_9BACT</name>
<dbReference type="SUPFAM" id="SSF54211">
    <property type="entry name" value="Ribosomal protein S5 domain 2-like"/>
    <property type="match status" value="1"/>
</dbReference>
<protein>
    <submittedName>
        <fullName evidence="3">Uncharacterized protein, YigZ family</fullName>
    </submittedName>
</protein>
<dbReference type="InterPro" id="IPR020568">
    <property type="entry name" value="Ribosomal_Su5_D2-typ_SF"/>
</dbReference>
<dbReference type="GO" id="GO:0005737">
    <property type="term" value="C:cytoplasm"/>
    <property type="evidence" value="ECO:0007669"/>
    <property type="project" value="TreeGrafter"/>
</dbReference>
<dbReference type="Gene3D" id="3.30.230.30">
    <property type="entry name" value="Impact, N-terminal domain"/>
    <property type="match status" value="1"/>
</dbReference>
<dbReference type="InterPro" id="IPR001498">
    <property type="entry name" value="Impact_N"/>
</dbReference>
<proteinExistence type="inferred from homology"/>
<keyword evidence="4" id="KW-1185">Reference proteome</keyword>
<dbReference type="RefSeq" id="WP_079685196.1">
    <property type="nucleotide sequence ID" value="NZ_FUZU01000001.1"/>
</dbReference>